<dbReference type="AlphaFoldDB" id="A0A8J4DKU5"/>
<gene>
    <name evidence="1" type="ORF">Sya03_50340</name>
</gene>
<name>A0A8J4DKU5_9ACTN</name>
<dbReference type="SUPFAM" id="SSF55961">
    <property type="entry name" value="Bet v1-like"/>
    <property type="match status" value="1"/>
</dbReference>
<reference evidence="1" key="1">
    <citation type="submission" date="2021-01" db="EMBL/GenBank/DDBJ databases">
        <title>Whole genome shotgun sequence of Spirilliplanes yamanashiensis NBRC 15828.</title>
        <authorList>
            <person name="Komaki H."/>
            <person name="Tamura T."/>
        </authorList>
    </citation>
    <scope>NUCLEOTIDE SEQUENCE</scope>
    <source>
        <strain evidence="1">NBRC 15828</strain>
    </source>
</reference>
<dbReference type="InterPro" id="IPR019587">
    <property type="entry name" value="Polyketide_cyclase/dehydratase"/>
</dbReference>
<sequence>MSTRFTATVEAAAPAARVWDTLVDWPRHGDWVPLTKVRVTSERPDGVGAVFVTRTGVGPLAFDDPMRVTEWQPPTDTAPGRCAVLKLGRLIHGTAWFEVIPQGPDRTQIRWHEDVTVTPHRITRLLSPVLAVAGRAAFTATLKKIAKAAER</sequence>
<dbReference type="InterPro" id="IPR023393">
    <property type="entry name" value="START-like_dom_sf"/>
</dbReference>
<accession>A0A8J4DKU5</accession>
<proteinExistence type="predicted"/>
<protein>
    <recommendedName>
        <fullName evidence="3">Polyketide cyclase/dehydrase</fullName>
    </recommendedName>
</protein>
<dbReference type="Pfam" id="PF10604">
    <property type="entry name" value="Polyketide_cyc2"/>
    <property type="match status" value="1"/>
</dbReference>
<evidence type="ECO:0000313" key="1">
    <source>
        <dbReference type="EMBL" id="GIJ05682.1"/>
    </source>
</evidence>
<evidence type="ECO:0000313" key="2">
    <source>
        <dbReference type="Proteomes" id="UP000652013"/>
    </source>
</evidence>
<dbReference type="Gene3D" id="3.30.530.20">
    <property type="match status" value="1"/>
</dbReference>
<organism evidence="1 2">
    <name type="scientific">Spirilliplanes yamanashiensis</name>
    <dbReference type="NCBI Taxonomy" id="42233"/>
    <lineage>
        <taxon>Bacteria</taxon>
        <taxon>Bacillati</taxon>
        <taxon>Actinomycetota</taxon>
        <taxon>Actinomycetes</taxon>
        <taxon>Micromonosporales</taxon>
        <taxon>Micromonosporaceae</taxon>
        <taxon>Spirilliplanes</taxon>
    </lineage>
</organism>
<dbReference type="Proteomes" id="UP000652013">
    <property type="component" value="Unassembled WGS sequence"/>
</dbReference>
<evidence type="ECO:0008006" key="3">
    <source>
        <dbReference type="Google" id="ProtNLM"/>
    </source>
</evidence>
<comment type="caution">
    <text evidence="1">The sequence shown here is derived from an EMBL/GenBank/DDBJ whole genome shotgun (WGS) entry which is preliminary data.</text>
</comment>
<keyword evidence="2" id="KW-1185">Reference proteome</keyword>
<dbReference type="EMBL" id="BOOY01000036">
    <property type="protein sequence ID" value="GIJ05682.1"/>
    <property type="molecule type" value="Genomic_DNA"/>
</dbReference>
<dbReference type="RefSeq" id="WP_203940889.1">
    <property type="nucleotide sequence ID" value="NZ_BAAAGJ010000003.1"/>
</dbReference>